<evidence type="ECO:0000313" key="3">
    <source>
        <dbReference type="Proteomes" id="UP000823388"/>
    </source>
</evidence>
<feature type="region of interest" description="Disordered" evidence="1">
    <location>
        <begin position="29"/>
        <end position="73"/>
    </location>
</feature>
<dbReference type="Gene3D" id="4.10.60.10">
    <property type="entry name" value="Zinc finger, CCHC-type"/>
    <property type="match status" value="1"/>
</dbReference>
<name>A0A8T0PLC2_PANVG</name>
<evidence type="ECO:0000313" key="2">
    <source>
        <dbReference type="EMBL" id="KAG2561698.1"/>
    </source>
</evidence>
<feature type="compositionally biased region" description="Low complexity" evidence="1">
    <location>
        <begin position="49"/>
        <end position="65"/>
    </location>
</feature>
<proteinExistence type="predicted"/>
<dbReference type="EMBL" id="CM029051">
    <property type="protein sequence ID" value="KAG2561698.1"/>
    <property type="molecule type" value="Genomic_DNA"/>
</dbReference>
<gene>
    <name evidence="2" type="ORF">PVAP13_8KG155703</name>
</gene>
<organism evidence="2 3">
    <name type="scientific">Panicum virgatum</name>
    <name type="common">Blackwell switchgrass</name>
    <dbReference type="NCBI Taxonomy" id="38727"/>
    <lineage>
        <taxon>Eukaryota</taxon>
        <taxon>Viridiplantae</taxon>
        <taxon>Streptophyta</taxon>
        <taxon>Embryophyta</taxon>
        <taxon>Tracheophyta</taxon>
        <taxon>Spermatophyta</taxon>
        <taxon>Magnoliopsida</taxon>
        <taxon>Liliopsida</taxon>
        <taxon>Poales</taxon>
        <taxon>Poaceae</taxon>
        <taxon>PACMAD clade</taxon>
        <taxon>Panicoideae</taxon>
        <taxon>Panicodae</taxon>
        <taxon>Paniceae</taxon>
        <taxon>Panicinae</taxon>
        <taxon>Panicum</taxon>
        <taxon>Panicum sect. Hiantes</taxon>
    </lineage>
</organism>
<accession>A0A8T0PLC2</accession>
<reference evidence="2" key="1">
    <citation type="submission" date="2020-05" db="EMBL/GenBank/DDBJ databases">
        <title>WGS assembly of Panicum virgatum.</title>
        <authorList>
            <person name="Lovell J.T."/>
            <person name="Jenkins J."/>
            <person name="Shu S."/>
            <person name="Juenger T.E."/>
            <person name="Schmutz J."/>
        </authorList>
    </citation>
    <scope>NUCLEOTIDE SEQUENCE</scope>
    <source>
        <strain evidence="2">AP13</strain>
    </source>
</reference>
<evidence type="ECO:0000256" key="1">
    <source>
        <dbReference type="SAM" id="MobiDB-lite"/>
    </source>
</evidence>
<sequence length="157" mass="16561">MKTNISTGRNFSTGPRLSILSTGHAAAPYSSSARTIAPPSSDKPCDSPANSAAKTAQKPAATTSSVASTGRTRDVQCHRCKEFGHVMRDYPSKCVLVAKNDSEYSSASELDEDTLALLAADHAGSEGCPKEHINAAEADRYESLIVQCVLSAQMEKA</sequence>
<evidence type="ECO:0008006" key="4">
    <source>
        <dbReference type="Google" id="ProtNLM"/>
    </source>
</evidence>
<dbReference type="Proteomes" id="UP000823388">
    <property type="component" value="Chromosome 8K"/>
</dbReference>
<dbReference type="AlphaFoldDB" id="A0A8T0PLC2"/>
<protein>
    <recommendedName>
        <fullName evidence="4">CCHC-type domain-containing protein</fullName>
    </recommendedName>
</protein>
<keyword evidence="3" id="KW-1185">Reference proteome</keyword>
<comment type="caution">
    <text evidence="2">The sequence shown here is derived from an EMBL/GenBank/DDBJ whole genome shotgun (WGS) entry which is preliminary data.</text>
</comment>